<dbReference type="InterPro" id="IPR037052">
    <property type="entry name" value="CheA-like_P2_sf"/>
</dbReference>
<feature type="modified residue" description="Phosphohistidine" evidence="14">
    <location>
        <position position="49"/>
    </location>
</feature>
<keyword evidence="5" id="KW-0963">Cytoplasm</keyword>
<gene>
    <name evidence="18" type="ORF">A6K76_06395</name>
</gene>
<evidence type="ECO:0000256" key="2">
    <source>
        <dbReference type="ARBA" id="ARBA00004496"/>
    </source>
</evidence>
<dbReference type="Gene3D" id="3.30.70.1110">
    <property type="entry name" value="Histidine kinase CheA-like, P2 response regulator-binding domain"/>
    <property type="match status" value="1"/>
</dbReference>
<keyword evidence="19" id="KW-1185">Reference proteome</keyword>
<dbReference type="InterPro" id="IPR010808">
    <property type="entry name" value="CheA_P2-bd"/>
</dbReference>
<dbReference type="PRINTS" id="PR00344">
    <property type="entry name" value="BCTRLSENSOR"/>
</dbReference>
<dbReference type="SMART" id="SM00073">
    <property type="entry name" value="HPT"/>
    <property type="match status" value="1"/>
</dbReference>
<evidence type="ECO:0000256" key="7">
    <source>
        <dbReference type="ARBA" id="ARBA00022553"/>
    </source>
</evidence>
<dbReference type="SMART" id="SM01231">
    <property type="entry name" value="H-kinase_dim"/>
    <property type="match status" value="1"/>
</dbReference>
<dbReference type="Proteomes" id="UP000093482">
    <property type="component" value="Unassembled WGS sequence"/>
</dbReference>
<dbReference type="InterPro" id="IPR002545">
    <property type="entry name" value="CheW-lke_dom"/>
</dbReference>
<comment type="function">
    <text evidence="13">Involved in the transmission of sensory signals from the chemoreceptors to the flagellar motors. CheA is autophosphorylated; it can transfer its phosphate group to either CheB or CheY.</text>
</comment>
<dbReference type="Pfam" id="PF07194">
    <property type="entry name" value="P2"/>
    <property type="match status" value="1"/>
</dbReference>
<feature type="domain" description="HPt" evidence="17">
    <location>
        <begin position="2"/>
        <end position="106"/>
    </location>
</feature>
<evidence type="ECO:0000259" key="16">
    <source>
        <dbReference type="PROSITE" id="PS50851"/>
    </source>
</evidence>
<dbReference type="InterPro" id="IPR036641">
    <property type="entry name" value="HPT_dom_sf"/>
</dbReference>
<evidence type="ECO:0000259" key="17">
    <source>
        <dbReference type="PROSITE" id="PS50894"/>
    </source>
</evidence>
<dbReference type="SUPFAM" id="SSF47384">
    <property type="entry name" value="Homodimeric domain of signal transducing histidine kinase"/>
    <property type="match status" value="1"/>
</dbReference>
<comment type="subcellular location">
    <subcellularLocation>
        <location evidence="2">Cytoplasm</location>
    </subcellularLocation>
</comment>
<dbReference type="PROSITE" id="PS50851">
    <property type="entry name" value="CHEW"/>
    <property type="match status" value="2"/>
</dbReference>
<dbReference type="Gene3D" id="1.10.287.560">
    <property type="entry name" value="Histidine kinase CheA-like, homodimeric domain"/>
    <property type="match status" value="1"/>
</dbReference>
<dbReference type="Pfam" id="PF02518">
    <property type="entry name" value="HATPase_c"/>
    <property type="match status" value="1"/>
</dbReference>
<dbReference type="Pfam" id="PF01627">
    <property type="entry name" value="Hpt"/>
    <property type="match status" value="1"/>
</dbReference>
<dbReference type="Gene3D" id="1.20.120.160">
    <property type="entry name" value="HPT domain"/>
    <property type="match status" value="1"/>
</dbReference>
<dbReference type="SMART" id="SM00260">
    <property type="entry name" value="CheW"/>
    <property type="match status" value="2"/>
</dbReference>
<dbReference type="Gene3D" id="3.30.565.10">
    <property type="entry name" value="Histidine kinase-like ATPase, C-terminal domain"/>
    <property type="match status" value="1"/>
</dbReference>
<dbReference type="GO" id="GO:0005524">
    <property type="term" value="F:ATP binding"/>
    <property type="evidence" value="ECO:0007669"/>
    <property type="project" value="UniProtKB-KW"/>
</dbReference>
<dbReference type="CDD" id="cd00731">
    <property type="entry name" value="CheA_reg"/>
    <property type="match status" value="1"/>
</dbReference>
<dbReference type="CDD" id="cd16916">
    <property type="entry name" value="HATPase_CheA-like"/>
    <property type="match status" value="1"/>
</dbReference>
<evidence type="ECO:0000256" key="9">
    <source>
        <dbReference type="ARBA" id="ARBA00022741"/>
    </source>
</evidence>
<evidence type="ECO:0000259" key="15">
    <source>
        <dbReference type="PROSITE" id="PS50109"/>
    </source>
</evidence>
<evidence type="ECO:0000256" key="8">
    <source>
        <dbReference type="ARBA" id="ARBA00022679"/>
    </source>
</evidence>
<keyword evidence="9" id="KW-0547">Nucleotide-binding</keyword>
<keyword evidence="8" id="KW-0808">Transferase</keyword>
<evidence type="ECO:0000256" key="14">
    <source>
        <dbReference type="PROSITE-ProRule" id="PRU00110"/>
    </source>
</evidence>
<dbReference type="InterPro" id="IPR004105">
    <property type="entry name" value="CheA-like_dim"/>
</dbReference>
<dbReference type="InterPro" id="IPR051315">
    <property type="entry name" value="Bact_Chemotaxis_CheA"/>
</dbReference>
<accession>A0A1C0YZD9</accession>
<dbReference type="InterPro" id="IPR036097">
    <property type="entry name" value="HisK_dim/P_sf"/>
</dbReference>
<dbReference type="RefSeq" id="WP_066462334.1">
    <property type="nucleotide sequence ID" value="NZ_MATO01000015.1"/>
</dbReference>
<proteinExistence type="predicted"/>
<dbReference type="InterPro" id="IPR005467">
    <property type="entry name" value="His_kinase_dom"/>
</dbReference>
<dbReference type="InterPro" id="IPR003594">
    <property type="entry name" value="HATPase_dom"/>
</dbReference>
<feature type="domain" description="CheW-like" evidence="16">
    <location>
        <begin position="689"/>
        <end position="829"/>
    </location>
</feature>
<dbReference type="InterPro" id="IPR004358">
    <property type="entry name" value="Sig_transdc_His_kin-like_C"/>
</dbReference>
<dbReference type="PROSITE" id="PS50894">
    <property type="entry name" value="HPT"/>
    <property type="match status" value="1"/>
</dbReference>
<comment type="catalytic activity">
    <reaction evidence="1">
        <text>ATP + protein L-histidine = ADP + protein N-phospho-L-histidine.</text>
        <dbReference type="EC" id="2.7.13.3"/>
    </reaction>
</comment>
<protein>
    <recommendedName>
        <fullName evidence="4">Chemotaxis protein CheA</fullName>
        <ecNumber evidence="3">2.7.13.3</ecNumber>
    </recommendedName>
</protein>
<dbReference type="SUPFAM" id="SSF50341">
    <property type="entry name" value="CheW-like"/>
    <property type="match status" value="2"/>
</dbReference>
<dbReference type="PANTHER" id="PTHR43395">
    <property type="entry name" value="SENSOR HISTIDINE KINASE CHEA"/>
    <property type="match status" value="1"/>
</dbReference>
<evidence type="ECO:0000256" key="13">
    <source>
        <dbReference type="ARBA" id="ARBA00035100"/>
    </source>
</evidence>
<feature type="domain" description="CheW-like" evidence="16">
    <location>
        <begin position="536"/>
        <end position="672"/>
    </location>
</feature>
<sequence>MGGFDLSDYLGVFLDEVDEQLQILDSEILMLEKDPFNEKTIQVIFRAAHTLKGSSAAMGFEKMKELTHHLENIFDNIRQNKMTVTTSLVGLIFSSTDLLRQLKEEIVAGASDVVDIEPMLRKLKLQHAQKSGQTEGTNEAHKKLALDEYQQLAVNEAVAAGQHVYDIHITLADDCVMKSVRALVTHNHLAEHGDIVVIEPAVEAIEAVETFDGVMQCVFVTNDERQSLDGVLNQLTEIKACTVQQLSEKVSESVKQPEAIEPADKVEKVLPPKLKVPATVRVDVDKLELLMNLVGELVIDQTRLVDVRGRFAQKNIHNEVEFEMLDDVTNHLNRVVSELQEGMMKTRMMPIEQLFNRFPRMVRDTANTAHKEIDFIIEGKETDLDRTLIEEIGDPIIHLLRNSIDHGIELPEERLAQRKPRKGRVVLRAAHEENHVVITITDDGKGIDVDKVKQSSVNRGLLTAEAAERLSEKEALFLIFSSGVSTAQKVTELSGRGVGMDIVKSHIEKLNGIIDIESTPGQGTVFTIQLPLTLAIIRSLLVKFADRTFAIPLANVIEIVRLNQDEIQEIQHKEVGVIRGSILPLIRMDEVLHVRQPEERVHRKREFVIVVGVADKRIGLIAERMIGNQEIVIKSLGSYIGTPKHISGATIMGDGSVALILDVASVIKEQGAQTIESHAIERAQQIVEDNELVTFMCKDEAYGIDIQYVKDIIAVKKLTSVANASNELLGILQLRGNMMSVFDLRALLHVTATPQTKKSRIIIIDYNGVEFGLLVDEVAQVLKLGDVQIEEVQHSARTTQTNIIQGVTQLQQRAIFILALEKIVATVVLER</sequence>
<evidence type="ECO:0000313" key="18">
    <source>
        <dbReference type="EMBL" id="OCS92511.1"/>
    </source>
</evidence>
<name>A0A1C0YZD9_9BACL</name>
<dbReference type="Pfam" id="PF02895">
    <property type="entry name" value="H-kinase_dim"/>
    <property type="match status" value="1"/>
</dbReference>
<dbReference type="AlphaFoldDB" id="A0A1C0YZD9"/>
<dbReference type="GO" id="GO:0000155">
    <property type="term" value="F:phosphorelay sensor kinase activity"/>
    <property type="evidence" value="ECO:0007669"/>
    <property type="project" value="InterPro"/>
</dbReference>
<keyword evidence="10" id="KW-0418">Kinase</keyword>
<keyword evidence="7 14" id="KW-0597">Phosphoprotein</keyword>
<evidence type="ECO:0000256" key="10">
    <source>
        <dbReference type="ARBA" id="ARBA00022777"/>
    </source>
</evidence>
<evidence type="ECO:0000313" key="19">
    <source>
        <dbReference type="Proteomes" id="UP000093482"/>
    </source>
</evidence>
<dbReference type="FunFam" id="3.30.565.10:FF:000016">
    <property type="entry name" value="Chemotaxis protein CheA, putative"/>
    <property type="match status" value="1"/>
</dbReference>
<dbReference type="EMBL" id="MATO01000015">
    <property type="protein sequence ID" value="OCS92511.1"/>
    <property type="molecule type" value="Genomic_DNA"/>
</dbReference>
<evidence type="ECO:0000256" key="5">
    <source>
        <dbReference type="ARBA" id="ARBA00022490"/>
    </source>
</evidence>
<dbReference type="PANTHER" id="PTHR43395:SF10">
    <property type="entry name" value="CHEMOTAXIS PROTEIN CHEA"/>
    <property type="match status" value="1"/>
</dbReference>
<dbReference type="GO" id="GO:0005737">
    <property type="term" value="C:cytoplasm"/>
    <property type="evidence" value="ECO:0007669"/>
    <property type="project" value="UniProtKB-SubCell"/>
</dbReference>
<evidence type="ECO:0000256" key="4">
    <source>
        <dbReference type="ARBA" id="ARBA00021495"/>
    </source>
</evidence>
<evidence type="ECO:0000256" key="12">
    <source>
        <dbReference type="ARBA" id="ARBA00023012"/>
    </source>
</evidence>
<dbReference type="Pfam" id="PF01584">
    <property type="entry name" value="CheW"/>
    <property type="match status" value="2"/>
</dbReference>
<dbReference type="SUPFAM" id="SSF55874">
    <property type="entry name" value="ATPase domain of HSP90 chaperone/DNA topoisomerase II/histidine kinase"/>
    <property type="match status" value="1"/>
</dbReference>
<dbReference type="SUPFAM" id="SSF47226">
    <property type="entry name" value="Histidine-containing phosphotransfer domain, HPT domain"/>
    <property type="match status" value="1"/>
</dbReference>
<keyword evidence="6" id="KW-0145">Chemotaxis</keyword>
<evidence type="ECO:0000256" key="1">
    <source>
        <dbReference type="ARBA" id="ARBA00000085"/>
    </source>
</evidence>
<dbReference type="CDD" id="cd00088">
    <property type="entry name" value="HPT"/>
    <property type="match status" value="1"/>
</dbReference>
<dbReference type="GO" id="GO:0006935">
    <property type="term" value="P:chemotaxis"/>
    <property type="evidence" value="ECO:0007669"/>
    <property type="project" value="UniProtKB-KW"/>
</dbReference>
<reference evidence="18 19" key="1">
    <citation type="submission" date="2016-07" db="EMBL/GenBank/DDBJ databases">
        <title>Caryophanon latum genome sequencing.</title>
        <authorList>
            <person name="Verma A."/>
            <person name="Pal Y."/>
            <person name="Krishnamurthi S."/>
        </authorList>
    </citation>
    <scope>NUCLEOTIDE SEQUENCE [LARGE SCALE GENOMIC DNA]</scope>
    <source>
        <strain evidence="18 19">DSM 14151</strain>
    </source>
</reference>
<dbReference type="InterPro" id="IPR035891">
    <property type="entry name" value="CheY-binding_CheA"/>
</dbReference>
<dbReference type="InterPro" id="IPR036061">
    <property type="entry name" value="CheW-like_dom_sf"/>
</dbReference>
<dbReference type="Gene3D" id="2.40.50.180">
    <property type="entry name" value="CheA-289, Domain 4"/>
    <property type="match status" value="1"/>
</dbReference>
<dbReference type="PROSITE" id="PS50109">
    <property type="entry name" value="HIS_KIN"/>
    <property type="match status" value="1"/>
</dbReference>
<keyword evidence="12" id="KW-0902">Two-component regulatory system</keyword>
<evidence type="ECO:0000256" key="11">
    <source>
        <dbReference type="ARBA" id="ARBA00022840"/>
    </source>
</evidence>
<evidence type="ECO:0000256" key="3">
    <source>
        <dbReference type="ARBA" id="ARBA00012438"/>
    </source>
</evidence>
<dbReference type="InterPro" id="IPR037006">
    <property type="entry name" value="CheA-like_homodim_sf"/>
</dbReference>
<comment type="caution">
    <text evidence="18">The sequence shown here is derived from an EMBL/GenBank/DDBJ whole genome shotgun (WGS) entry which is preliminary data.</text>
</comment>
<dbReference type="InterPro" id="IPR036890">
    <property type="entry name" value="HATPase_C_sf"/>
</dbReference>
<dbReference type="SMART" id="SM00387">
    <property type="entry name" value="HATPase_c"/>
    <property type="match status" value="1"/>
</dbReference>
<evidence type="ECO:0000256" key="6">
    <source>
        <dbReference type="ARBA" id="ARBA00022500"/>
    </source>
</evidence>
<organism evidence="18 19">
    <name type="scientific">Caryophanon latum</name>
    <dbReference type="NCBI Taxonomy" id="33977"/>
    <lineage>
        <taxon>Bacteria</taxon>
        <taxon>Bacillati</taxon>
        <taxon>Bacillota</taxon>
        <taxon>Bacilli</taxon>
        <taxon>Bacillales</taxon>
        <taxon>Caryophanaceae</taxon>
        <taxon>Caryophanon</taxon>
    </lineage>
</organism>
<dbReference type="OrthoDB" id="9792686at2"/>
<keyword evidence="11" id="KW-0067">ATP-binding</keyword>
<dbReference type="SUPFAM" id="SSF55052">
    <property type="entry name" value="CheY-binding domain of CheA"/>
    <property type="match status" value="1"/>
</dbReference>
<dbReference type="EC" id="2.7.13.3" evidence="3"/>
<dbReference type="Gene3D" id="2.30.30.40">
    <property type="entry name" value="SH3 Domains"/>
    <property type="match status" value="2"/>
</dbReference>
<feature type="domain" description="Histidine kinase" evidence="15">
    <location>
        <begin position="329"/>
        <end position="534"/>
    </location>
</feature>
<dbReference type="InterPro" id="IPR008207">
    <property type="entry name" value="Sig_transdc_His_kin_Hpt_dom"/>
</dbReference>